<protein>
    <submittedName>
        <fullName evidence="1">Uncharacterized protein</fullName>
    </submittedName>
</protein>
<dbReference type="EMBL" id="CM042018">
    <property type="protein sequence ID" value="KAI3828320.1"/>
    <property type="molecule type" value="Genomic_DNA"/>
</dbReference>
<sequence>MGRKGMAGCGEPGDVTQPATTYEGERPRTDERMKVAATGVGGGGASRQQVAGNGTWWLSDGKSGGTRWQPATVVAAWVAYGSACWDLEGRIGWPDNEDGELG</sequence>
<organism evidence="1 2">
    <name type="scientific">Smallanthus sonchifolius</name>
    <dbReference type="NCBI Taxonomy" id="185202"/>
    <lineage>
        <taxon>Eukaryota</taxon>
        <taxon>Viridiplantae</taxon>
        <taxon>Streptophyta</taxon>
        <taxon>Embryophyta</taxon>
        <taxon>Tracheophyta</taxon>
        <taxon>Spermatophyta</taxon>
        <taxon>Magnoliopsida</taxon>
        <taxon>eudicotyledons</taxon>
        <taxon>Gunneridae</taxon>
        <taxon>Pentapetalae</taxon>
        <taxon>asterids</taxon>
        <taxon>campanulids</taxon>
        <taxon>Asterales</taxon>
        <taxon>Asteraceae</taxon>
        <taxon>Asteroideae</taxon>
        <taxon>Heliantheae alliance</taxon>
        <taxon>Millerieae</taxon>
        <taxon>Smallanthus</taxon>
    </lineage>
</organism>
<gene>
    <name evidence="1" type="ORF">L1987_02420</name>
</gene>
<evidence type="ECO:0000313" key="2">
    <source>
        <dbReference type="Proteomes" id="UP001056120"/>
    </source>
</evidence>
<reference evidence="2" key="1">
    <citation type="journal article" date="2022" name="Mol. Ecol. Resour.">
        <title>The genomes of chicory, endive, great burdock and yacon provide insights into Asteraceae palaeo-polyploidization history and plant inulin production.</title>
        <authorList>
            <person name="Fan W."/>
            <person name="Wang S."/>
            <person name="Wang H."/>
            <person name="Wang A."/>
            <person name="Jiang F."/>
            <person name="Liu H."/>
            <person name="Zhao H."/>
            <person name="Xu D."/>
            <person name="Zhang Y."/>
        </authorList>
    </citation>
    <scope>NUCLEOTIDE SEQUENCE [LARGE SCALE GENOMIC DNA]</scope>
    <source>
        <strain evidence="2">cv. Yunnan</strain>
    </source>
</reference>
<comment type="caution">
    <text evidence="1">The sequence shown here is derived from an EMBL/GenBank/DDBJ whole genome shotgun (WGS) entry which is preliminary data.</text>
</comment>
<dbReference type="Proteomes" id="UP001056120">
    <property type="component" value="Linkage Group LG01"/>
</dbReference>
<name>A0ACB9K7Y9_9ASTR</name>
<reference evidence="1 2" key="2">
    <citation type="journal article" date="2022" name="Mol. Ecol. Resour.">
        <title>The genomes of chicory, endive, great burdock and yacon provide insights into Asteraceae paleo-polyploidization history and plant inulin production.</title>
        <authorList>
            <person name="Fan W."/>
            <person name="Wang S."/>
            <person name="Wang H."/>
            <person name="Wang A."/>
            <person name="Jiang F."/>
            <person name="Liu H."/>
            <person name="Zhao H."/>
            <person name="Xu D."/>
            <person name="Zhang Y."/>
        </authorList>
    </citation>
    <scope>NUCLEOTIDE SEQUENCE [LARGE SCALE GENOMIC DNA]</scope>
    <source>
        <strain evidence="2">cv. Yunnan</strain>
        <tissue evidence="1">Leaves</tissue>
    </source>
</reference>
<accession>A0ACB9K7Y9</accession>
<proteinExistence type="predicted"/>
<keyword evidence="2" id="KW-1185">Reference proteome</keyword>
<evidence type="ECO:0000313" key="1">
    <source>
        <dbReference type="EMBL" id="KAI3828320.1"/>
    </source>
</evidence>